<keyword evidence="2" id="KW-1185">Reference proteome</keyword>
<sequence length="117" mass="12858">MPATTSSTTSSSESTVAHVDIPCLKSYSMENLNDFFLRYDAYKSNPKVSNPSPWHRLIDPALLSSLKDILGFDSISTSEELKKFKKAIYSLDGSTSSFDLHMALSGVIMEKDLSVTA</sequence>
<feature type="non-terminal residue" evidence="1">
    <location>
        <position position="117"/>
    </location>
</feature>
<comment type="caution">
    <text evidence="1">The sequence shown here is derived from an EMBL/GenBank/DDBJ whole genome shotgun (WGS) entry which is preliminary data.</text>
</comment>
<proteinExistence type="predicted"/>
<accession>A0ABQ5K9L4</accession>
<gene>
    <name evidence="1" type="ORF">ADUPG1_000765</name>
</gene>
<evidence type="ECO:0000313" key="2">
    <source>
        <dbReference type="Proteomes" id="UP001057375"/>
    </source>
</evidence>
<evidence type="ECO:0000313" key="1">
    <source>
        <dbReference type="EMBL" id="GKT28617.1"/>
    </source>
</evidence>
<name>A0ABQ5K9L4_9EUKA</name>
<reference evidence="1" key="1">
    <citation type="submission" date="2022-03" db="EMBL/GenBank/DDBJ databases">
        <title>Draft genome sequence of Aduncisulcus paluster, a free-living microaerophilic Fornicata.</title>
        <authorList>
            <person name="Yuyama I."/>
            <person name="Kume K."/>
            <person name="Tamura T."/>
            <person name="Inagaki Y."/>
            <person name="Hashimoto T."/>
        </authorList>
    </citation>
    <scope>NUCLEOTIDE SEQUENCE</scope>
    <source>
        <strain evidence="1">NY0171</strain>
    </source>
</reference>
<organism evidence="1 2">
    <name type="scientific">Aduncisulcus paluster</name>
    <dbReference type="NCBI Taxonomy" id="2918883"/>
    <lineage>
        <taxon>Eukaryota</taxon>
        <taxon>Metamonada</taxon>
        <taxon>Carpediemonas-like organisms</taxon>
        <taxon>Aduncisulcus</taxon>
    </lineage>
</organism>
<dbReference type="EMBL" id="BQXS01000394">
    <property type="protein sequence ID" value="GKT28617.1"/>
    <property type="molecule type" value="Genomic_DNA"/>
</dbReference>
<dbReference type="Proteomes" id="UP001057375">
    <property type="component" value="Unassembled WGS sequence"/>
</dbReference>
<protein>
    <submittedName>
        <fullName evidence="1">Uncharacterized protein</fullName>
    </submittedName>
</protein>